<proteinExistence type="predicted"/>
<protein>
    <submittedName>
        <fullName evidence="1">Uncharacterized protein</fullName>
    </submittedName>
</protein>
<accession>I1QEM7</accession>
<dbReference type="AlphaFoldDB" id="I1QEM7"/>
<dbReference type="EnsemblPlants" id="ORGLA07G0256900.1">
    <property type="protein sequence ID" value="ORGLA07G0256900.1"/>
    <property type="gene ID" value="ORGLA07G0256900"/>
</dbReference>
<evidence type="ECO:0000313" key="1">
    <source>
        <dbReference type="EnsemblPlants" id="ORGLA07G0256900.1"/>
    </source>
</evidence>
<reference evidence="1" key="1">
    <citation type="submission" date="2015-06" db="UniProtKB">
        <authorList>
            <consortium name="EnsemblPlants"/>
        </authorList>
    </citation>
    <scope>IDENTIFICATION</scope>
</reference>
<organism evidence="1 2">
    <name type="scientific">Oryza glaberrima</name>
    <name type="common">African rice</name>
    <dbReference type="NCBI Taxonomy" id="4538"/>
    <lineage>
        <taxon>Eukaryota</taxon>
        <taxon>Viridiplantae</taxon>
        <taxon>Streptophyta</taxon>
        <taxon>Embryophyta</taxon>
        <taxon>Tracheophyta</taxon>
        <taxon>Spermatophyta</taxon>
        <taxon>Magnoliopsida</taxon>
        <taxon>Liliopsida</taxon>
        <taxon>Poales</taxon>
        <taxon>Poaceae</taxon>
        <taxon>BOP clade</taxon>
        <taxon>Oryzoideae</taxon>
        <taxon>Oryzeae</taxon>
        <taxon>Oryzinae</taxon>
        <taxon>Oryza</taxon>
    </lineage>
</organism>
<dbReference type="Gramene" id="ORGLA07G0256900.1">
    <property type="protein sequence ID" value="ORGLA07G0256900.1"/>
    <property type="gene ID" value="ORGLA07G0256900"/>
</dbReference>
<sequence>WWAARWRRSGGFGEAAIKPGGRVDRAGGEVVFLVVGQANPVWGTPPLLCGELLCRLEAVVSLQGKLRLPRQCCSLSGLPWAGFDGDAGVQRGGGGLGQRAGEGGCCGSLVIGRTGSRPEEGRRSGVAEAMCRRCLVGGFGFGDGPWR</sequence>
<dbReference type="Proteomes" id="UP000007306">
    <property type="component" value="Unassembled WGS sequence"/>
</dbReference>
<evidence type="ECO:0000313" key="2">
    <source>
        <dbReference type="Proteomes" id="UP000007306"/>
    </source>
</evidence>
<reference evidence="2" key="2">
    <citation type="submission" date="2018-04" db="EMBL/GenBank/DDBJ databases">
        <title>OglaRS2 (Oryza glaberrima Reference Sequence Version 2).</title>
        <authorList>
            <person name="Zhang J."/>
            <person name="Kudrna D."/>
            <person name="Lee S."/>
            <person name="Talag J."/>
            <person name="Rajasekar S."/>
            <person name="Wing R.A."/>
        </authorList>
    </citation>
    <scope>NUCLEOTIDE SEQUENCE [LARGE SCALE GENOMIC DNA]</scope>
    <source>
        <strain evidence="2">cv. IRGC 96717</strain>
    </source>
</reference>
<dbReference type="OMA" id="RLPRQCC"/>
<dbReference type="HOGENOM" id="CLU_1780546_0_0_1"/>
<keyword evidence="2" id="KW-1185">Reference proteome</keyword>
<name>I1QEM7_ORYGL</name>